<keyword evidence="3 9" id="KW-0813">Transport</keyword>
<gene>
    <name evidence="11" type="ORF">SAMN05421734_10174</name>
</gene>
<dbReference type="GO" id="GO:0005886">
    <property type="term" value="C:plasma membrane"/>
    <property type="evidence" value="ECO:0007669"/>
    <property type="project" value="UniProtKB-SubCell"/>
</dbReference>
<keyword evidence="7 9" id="KW-1133">Transmembrane helix</keyword>
<reference evidence="12" key="1">
    <citation type="submission" date="2016-09" db="EMBL/GenBank/DDBJ databases">
        <authorList>
            <person name="Varghese N."/>
            <person name="Submissions S."/>
        </authorList>
    </citation>
    <scope>NUCLEOTIDE SEQUENCE [LARGE SCALE GENOMIC DNA]</scope>
    <source>
        <strain evidence="12">S5</strain>
    </source>
</reference>
<dbReference type="PROSITE" id="PS51012">
    <property type="entry name" value="ABC_TM2"/>
    <property type="match status" value="1"/>
</dbReference>
<evidence type="ECO:0000256" key="2">
    <source>
        <dbReference type="ARBA" id="ARBA00007783"/>
    </source>
</evidence>
<dbReference type="RefSeq" id="WP_090791654.1">
    <property type="nucleotide sequence ID" value="NZ_FMYI01000001.1"/>
</dbReference>
<dbReference type="GO" id="GO:0015920">
    <property type="term" value="P:lipopolysaccharide transport"/>
    <property type="evidence" value="ECO:0007669"/>
    <property type="project" value="TreeGrafter"/>
</dbReference>
<dbReference type="PANTHER" id="PTHR30413:SF8">
    <property type="entry name" value="TRANSPORT PERMEASE PROTEIN"/>
    <property type="match status" value="1"/>
</dbReference>
<evidence type="ECO:0000313" key="12">
    <source>
        <dbReference type="Proteomes" id="UP000242949"/>
    </source>
</evidence>
<evidence type="ECO:0000256" key="6">
    <source>
        <dbReference type="ARBA" id="ARBA00022692"/>
    </source>
</evidence>
<evidence type="ECO:0000259" key="10">
    <source>
        <dbReference type="PROSITE" id="PS51012"/>
    </source>
</evidence>
<dbReference type="InterPro" id="IPR013525">
    <property type="entry name" value="ABC2_TM"/>
</dbReference>
<dbReference type="PANTHER" id="PTHR30413">
    <property type="entry name" value="INNER MEMBRANE TRANSPORT PERMEASE"/>
    <property type="match status" value="1"/>
</dbReference>
<dbReference type="Pfam" id="PF01061">
    <property type="entry name" value="ABC2_membrane"/>
    <property type="match status" value="1"/>
</dbReference>
<feature type="transmembrane region" description="Helical" evidence="9">
    <location>
        <begin position="140"/>
        <end position="167"/>
    </location>
</feature>
<evidence type="ECO:0000256" key="7">
    <source>
        <dbReference type="ARBA" id="ARBA00022989"/>
    </source>
</evidence>
<protein>
    <recommendedName>
        <fullName evidence="9">Transport permease protein</fullName>
    </recommendedName>
</protein>
<keyword evidence="5" id="KW-0997">Cell inner membrane</keyword>
<comment type="subcellular location">
    <subcellularLocation>
        <location evidence="1">Cell inner membrane</location>
        <topology evidence="1">Multi-pass membrane protein</topology>
    </subcellularLocation>
    <subcellularLocation>
        <location evidence="9">Cell membrane</location>
        <topology evidence="9">Multi-pass membrane protein</topology>
    </subcellularLocation>
</comment>
<keyword evidence="8 9" id="KW-0472">Membrane</keyword>
<feature type="transmembrane region" description="Helical" evidence="9">
    <location>
        <begin position="228"/>
        <end position="250"/>
    </location>
</feature>
<dbReference type="Proteomes" id="UP000242949">
    <property type="component" value="Unassembled WGS sequence"/>
</dbReference>
<dbReference type="EMBL" id="FMYI01000001">
    <property type="protein sequence ID" value="SDB81286.1"/>
    <property type="molecule type" value="Genomic_DNA"/>
</dbReference>
<keyword evidence="4 9" id="KW-1003">Cell membrane</keyword>
<evidence type="ECO:0000256" key="4">
    <source>
        <dbReference type="ARBA" id="ARBA00022475"/>
    </source>
</evidence>
<proteinExistence type="inferred from homology"/>
<feature type="transmembrane region" description="Helical" evidence="9">
    <location>
        <begin position="104"/>
        <end position="134"/>
    </location>
</feature>
<keyword evidence="12" id="KW-1185">Reference proteome</keyword>
<name>A0A1G6GJC0_9BACI</name>
<dbReference type="STRING" id="1612202.SAMN05421734_10174"/>
<comment type="caution">
    <text evidence="9">Lacks conserved residue(s) required for the propagation of feature annotation.</text>
</comment>
<evidence type="ECO:0000256" key="1">
    <source>
        <dbReference type="ARBA" id="ARBA00004429"/>
    </source>
</evidence>
<evidence type="ECO:0000256" key="9">
    <source>
        <dbReference type="RuleBase" id="RU361157"/>
    </source>
</evidence>
<comment type="similarity">
    <text evidence="2 9">Belongs to the ABC-2 integral membrane protein family.</text>
</comment>
<keyword evidence="6 9" id="KW-0812">Transmembrane</keyword>
<dbReference type="OrthoDB" id="9794365at2"/>
<evidence type="ECO:0000256" key="8">
    <source>
        <dbReference type="ARBA" id="ARBA00023136"/>
    </source>
</evidence>
<evidence type="ECO:0000256" key="3">
    <source>
        <dbReference type="ARBA" id="ARBA00022448"/>
    </source>
</evidence>
<feature type="transmembrane region" description="Helical" evidence="9">
    <location>
        <begin position="34"/>
        <end position="57"/>
    </location>
</feature>
<dbReference type="GO" id="GO:0140359">
    <property type="term" value="F:ABC-type transporter activity"/>
    <property type="evidence" value="ECO:0007669"/>
    <property type="project" value="InterPro"/>
</dbReference>
<accession>A0A1G6GJC0</accession>
<dbReference type="AlphaFoldDB" id="A0A1G6GJC0"/>
<organism evidence="11 12">
    <name type="scientific">Pelagirhabdus alkalitolerans</name>
    <dbReference type="NCBI Taxonomy" id="1612202"/>
    <lineage>
        <taxon>Bacteria</taxon>
        <taxon>Bacillati</taxon>
        <taxon>Bacillota</taxon>
        <taxon>Bacilli</taxon>
        <taxon>Bacillales</taxon>
        <taxon>Bacillaceae</taxon>
        <taxon>Pelagirhabdus</taxon>
    </lineage>
</organism>
<feature type="domain" description="ABC transmembrane type-2" evidence="10">
    <location>
        <begin position="32"/>
        <end position="252"/>
    </location>
</feature>
<evidence type="ECO:0000256" key="5">
    <source>
        <dbReference type="ARBA" id="ARBA00022519"/>
    </source>
</evidence>
<evidence type="ECO:0000313" key="11">
    <source>
        <dbReference type="EMBL" id="SDB81286.1"/>
    </source>
</evidence>
<dbReference type="InterPro" id="IPR047817">
    <property type="entry name" value="ABC2_TM_bact-type"/>
</dbReference>
<sequence length="260" mass="30225">MRTYIHEMAKRKDLLIYLVMSGLKADNRDSYLGYFWWLLDPLLNVLVYYFLVVVIMGRGGPDFPVFLVIGMVVWRWMSTVINSSTKSITKYASIINQVYLPKSLFPVALTLTQMFNFIFGLVVVAIFLIAFGVVPTWRLVLLPLIIVIQLLFLVGISLMFGYISVFVRDIDNLTKHIVRILFYASPIIWEESRFPIPDGLEWLVNLNPIAVILGAYRDILMYHVNPNFLSLFIIGILSFFFILIMLRHYYKNEHKIIKAL</sequence>